<dbReference type="Proteomes" id="UP000245119">
    <property type="component" value="Linkage Group LG4"/>
</dbReference>
<dbReference type="GO" id="GO:0008528">
    <property type="term" value="F:G protein-coupled peptide receptor activity"/>
    <property type="evidence" value="ECO:0007669"/>
    <property type="project" value="InterPro"/>
</dbReference>
<feature type="transmembrane region" description="Helical" evidence="5">
    <location>
        <begin position="32"/>
        <end position="49"/>
    </location>
</feature>
<sequence>MTSTWILTDSLPVSTDTYYQQVWDALQFVQDVTSYLCFIVNLIKTAVFAQKCMRKASSGKFMLALSSSHFTWLLFRVLHSIAKRAITDPEKVYAYDMFVLYVGISVGNVLYRSCLFIACLMSSERLYAVSRPLHIKQFILARRPLLFVFAIFLLTACYHMYVPLQYTFYMVSGINGTKIVVFGYTDWYFGNRNIVNGFSAAGKIIFIFVPLVWISAFNALVVYFLRRHSDDYKTVQRTADEEAISRHDRQMTLTILACTAGYVIFILPATLHFLALTVVPEYNYTGRLENMVRLMEEVQDFCLQLSFMSDFLSFLLLSKAFRDCLMHLLMCRNFRADVRNKRI</sequence>
<evidence type="ECO:0000256" key="1">
    <source>
        <dbReference type="ARBA" id="ARBA00004370"/>
    </source>
</evidence>
<dbReference type="Gene3D" id="1.20.1070.10">
    <property type="entry name" value="Rhodopsin 7-helix transmembrane proteins"/>
    <property type="match status" value="1"/>
</dbReference>
<dbReference type="AlphaFoldDB" id="A0A2T7PF30"/>
<proteinExistence type="predicted"/>
<dbReference type="PANTHER" id="PTHR46641">
    <property type="entry name" value="FMRFAMIDE RECEPTOR-RELATED"/>
    <property type="match status" value="1"/>
</dbReference>
<keyword evidence="3 5" id="KW-1133">Transmembrane helix</keyword>
<feature type="transmembrane region" description="Helical" evidence="5">
    <location>
        <begin position="98"/>
        <end position="123"/>
    </location>
</feature>
<evidence type="ECO:0000256" key="5">
    <source>
        <dbReference type="SAM" id="Phobius"/>
    </source>
</evidence>
<dbReference type="InterPro" id="IPR052954">
    <property type="entry name" value="GPCR-Ligand_Int"/>
</dbReference>
<name>A0A2T7PF30_POMCA</name>
<comment type="caution">
    <text evidence="7">The sequence shown here is derived from an EMBL/GenBank/DDBJ whole genome shotgun (WGS) entry which is preliminary data.</text>
</comment>
<keyword evidence="8" id="KW-1185">Reference proteome</keyword>
<dbReference type="InterPro" id="IPR017452">
    <property type="entry name" value="GPCR_Rhodpsn_7TM"/>
</dbReference>
<evidence type="ECO:0000313" key="8">
    <source>
        <dbReference type="Proteomes" id="UP000245119"/>
    </source>
</evidence>
<gene>
    <name evidence="7" type="ORF">C0Q70_07452</name>
</gene>
<keyword evidence="4 5" id="KW-0472">Membrane</keyword>
<accession>A0A2T7PF30</accession>
<dbReference type="EMBL" id="PZQS01000004">
    <property type="protein sequence ID" value="PVD32026.1"/>
    <property type="molecule type" value="Genomic_DNA"/>
</dbReference>
<evidence type="ECO:0000313" key="7">
    <source>
        <dbReference type="EMBL" id="PVD32026.1"/>
    </source>
</evidence>
<comment type="subcellular location">
    <subcellularLocation>
        <location evidence="1">Membrane</location>
    </subcellularLocation>
</comment>
<feature type="domain" description="G-protein coupled receptors family 1 profile" evidence="6">
    <location>
        <begin position="40"/>
        <end position="317"/>
    </location>
</feature>
<dbReference type="Pfam" id="PF10324">
    <property type="entry name" value="7TM_GPCR_Srw"/>
    <property type="match status" value="1"/>
</dbReference>
<feature type="transmembrane region" description="Helical" evidence="5">
    <location>
        <begin position="144"/>
        <end position="161"/>
    </location>
</feature>
<evidence type="ECO:0000256" key="4">
    <source>
        <dbReference type="ARBA" id="ARBA00023136"/>
    </source>
</evidence>
<evidence type="ECO:0000259" key="6">
    <source>
        <dbReference type="PROSITE" id="PS50262"/>
    </source>
</evidence>
<evidence type="ECO:0000256" key="2">
    <source>
        <dbReference type="ARBA" id="ARBA00022692"/>
    </source>
</evidence>
<dbReference type="SUPFAM" id="SSF81321">
    <property type="entry name" value="Family A G protein-coupled receptor-like"/>
    <property type="match status" value="1"/>
</dbReference>
<feature type="transmembrane region" description="Helical" evidence="5">
    <location>
        <begin position="253"/>
        <end position="278"/>
    </location>
</feature>
<dbReference type="OrthoDB" id="6125191at2759"/>
<evidence type="ECO:0000256" key="3">
    <source>
        <dbReference type="ARBA" id="ARBA00022989"/>
    </source>
</evidence>
<protein>
    <recommendedName>
        <fullName evidence="6">G-protein coupled receptors family 1 profile domain-containing protein</fullName>
    </recommendedName>
</protein>
<feature type="transmembrane region" description="Helical" evidence="5">
    <location>
        <begin position="204"/>
        <end position="225"/>
    </location>
</feature>
<dbReference type="InterPro" id="IPR019427">
    <property type="entry name" value="7TM_GPCR_serpentine_rcpt_Srw"/>
</dbReference>
<reference evidence="7 8" key="1">
    <citation type="submission" date="2018-04" db="EMBL/GenBank/DDBJ databases">
        <title>The genome of golden apple snail Pomacea canaliculata provides insight into stress tolerance and invasive adaptation.</title>
        <authorList>
            <person name="Liu C."/>
            <person name="Liu B."/>
            <person name="Ren Y."/>
            <person name="Zhang Y."/>
            <person name="Wang H."/>
            <person name="Li S."/>
            <person name="Jiang F."/>
            <person name="Yin L."/>
            <person name="Zhang G."/>
            <person name="Qian W."/>
            <person name="Fan W."/>
        </authorList>
    </citation>
    <scope>NUCLEOTIDE SEQUENCE [LARGE SCALE GENOMIC DNA]</scope>
    <source>
        <strain evidence="7">SZHN2017</strain>
        <tissue evidence="7">Muscle</tissue>
    </source>
</reference>
<feature type="transmembrane region" description="Helical" evidence="5">
    <location>
        <begin position="61"/>
        <end position="78"/>
    </location>
</feature>
<dbReference type="GO" id="GO:0016020">
    <property type="term" value="C:membrane"/>
    <property type="evidence" value="ECO:0007669"/>
    <property type="project" value="UniProtKB-SubCell"/>
</dbReference>
<dbReference type="PANTHER" id="PTHR46641:SF18">
    <property type="entry name" value="G-PROTEIN COUPLED RECEPTORS FAMILY 1 PROFILE DOMAIN-CONTAINING PROTEIN"/>
    <property type="match status" value="1"/>
</dbReference>
<dbReference type="PROSITE" id="PS50262">
    <property type="entry name" value="G_PROTEIN_RECEP_F1_2"/>
    <property type="match status" value="1"/>
</dbReference>
<organism evidence="7 8">
    <name type="scientific">Pomacea canaliculata</name>
    <name type="common">Golden apple snail</name>
    <dbReference type="NCBI Taxonomy" id="400727"/>
    <lineage>
        <taxon>Eukaryota</taxon>
        <taxon>Metazoa</taxon>
        <taxon>Spiralia</taxon>
        <taxon>Lophotrochozoa</taxon>
        <taxon>Mollusca</taxon>
        <taxon>Gastropoda</taxon>
        <taxon>Caenogastropoda</taxon>
        <taxon>Architaenioglossa</taxon>
        <taxon>Ampullarioidea</taxon>
        <taxon>Ampullariidae</taxon>
        <taxon>Pomacea</taxon>
    </lineage>
</organism>
<keyword evidence="2 5" id="KW-0812">Transmembrane</keyword>